<gene>
    <name evidence="2" type="ORF">I0Q91_01225</name>
</gene>
<keyword evidence="3" id="KW-1185">Reference proteome</keyword>
<dbReference type="InterPro" id="IPR013367">
    <property type="entry name" value="Flagellar_put"/>
</dbReference>
<accession>A0A931F8T2</accession>
<organism evidence="2 3">
    <name type="scientific">Halonatronomonas betaini</name>
    <dbReference type="NCBI Taxonomy" id="2778430"/>
    <lineage>
        <taxon>Bacteria</taxon>
        <taxon>Bacillati</taxon>
        <taxon>Bacillota</taxon>
        <taxon>Clostridia</taxon>
        <taxon>Halanaerobiales</taxon>
        <taxon>Halarsenatibacteraceae</taxon>
        <taxon>Halonatronomonas</taxon>
    </lineage>
</organism>
<comment type="caution">
    <text evidence="2">The sequence shown here is derived from an EMBL/GenBank/DDBJ whole genome shotgun (WGS) entry which is preliminary data.</text>
</comment>
<dbReference type="EMBL" id="JADPIE010000001">
    <property type="protein sequence ID" value="MBF8435689.1"/>
    <property type="molecule type" value="Genomic_DNA"/>
</dbReference>
<evidence type="ECO:0000313" key="2">
    <source>
        <dbReference type="EMBL" id="MBF8435689.1"/>
    </source>
</evidence>
<keyword evidence="2" id="KW-0969">Cilium</keyword>
<proteinExistence type="predicted"/>
<dbReference type="NCBIfam" id="TIGR02530">
    <property type="entry name" value="flg_new"/>
    <property type="match status" value="1"/>
</dbReference>
<keyword evidence="2" id="KW-0966">Cell projection</keyword>
<evidence type="ECO:0000313" key="3">
    <source>
        <dbReference type="Proteomes" id="UP000621436"/>
    </source>
</evidence>
<dbReference type="RefSeq" id="WP_270452342.1">
    <property type="nucleotide sequence ID" value="NZ_JADPIE010000001.1"/>
</dbReference>
<sequence>MDNRLMINQPVQPLDRTGQTRKQDSLRKSGEKADFKELLQKQINQNDKLQFSKHAKERIASRRINVSNAQMDKLTSGLEKAADKGSKDSLIMVDGVAYVVSVENNTVITAIDNDNIKENVFTNIDSAVFM</sequence>
<protein>
    <submittedName>
        <fullName evidence="2">Flagellar protein</fullName>
    </submittedName>
</protein>
<evidence type="ECO:0000256" key="1">
    <source>
        <dbReference type="SAM" id="MobiDB-lite"/>
    </source>
</evidence>
<dbReference type="Pfam" id="PF12611">
    <property type="entry name" value="Flagellar_put"/>
    <property type="match status" value="1"/>
</dbReference>
<name>A0A931F8T2_9FIRM</name>
<dbReference type="AlphaFoldDB" id="A0A931F8T2"/>
<feature type="compositionally biased region" description="Basic and acidic residues" evidence="1">
    <location>
        <begin position="21"/>
        <end position="31"/>
    </location>
</feature>
<dbReference type="Proteomes" id="UP000621436">
    <property type="component" value="Unassembled WGS sequence"/>
</dbReference>
<keyword evidence="2" id="KW-0282">Flagellum</keyword>
<reference evidence="2" key="1">
    <citation type="submission" date="2020-11" db="EMBL/GenBank/DDBJ databases">
        <title>Halonatronomonas betainensis gen. nov., sp. nov. a novel haloalkaliphilic representative of the family Halanaerobiacae capable of betaine degradation.</title>
        <authorList>
            <person name="Boltyanskaya Y."/>
            <person name="Kevbrin V."/>
            <person name="Detkova E."/>
            <person name="Grouzdev D.S."/>
            <person name="Koziaeva V."/>
            <person name="Zhilina T."/>
        </authorList>
    </citation>
    <scope>NUCLEOTIDE SEQUENCE</scope>
    <source>
        <strain evidence="2">Z-7014</strain>
    </source>
</reference>
<feature type="region of interest" description="Disordered" evidence="1">
    <location>
        <begin position="1"/>
        <end position="31"/>
    </location>
</feature>